<gene>
    <name evidence="3" type="ORF">PPRO1471_LOCUS166</name>
</gene>
<accession>A0A7S2EZP8</accession>
<dbReference type="PANTHER" id="PTHR36352">
    <property type="entry name" value="EXPRESSED PROTEIN"/>
    <property type="match status" value="1"/>
</dbReference>
<feature type="domain" description="DUF7148" evidence="2">
    <location>
        <begin position="35"/>
        <end position="165"/>
    </location>
</feature>
<dbReference type="AlphaFoldDB" id="A0A7S2EZP8"/>
<reference evidence="3" key="1">
    <citation type="submission" date="2021-01" db="EMBL/GenBank/DDBJ databases">
        <authorList>
            <person name="Corre E."/>
            <person name="Pelletier E."/>
            <person name="Niang G."/>
            <person name="Scheremetjew M."/>
            <person name="Finn R."/>
            <person name="Kale V."/>
            <person name="Holt S."/>
            <person name="Cochrane G."/>
            <person name="Meng A."/>
            <person name="Brown T."/>
            <person name="Cohen L."/>
        </authorList>
    </citation>
    <scope>NUCLEOTIDE SEQUENCE</scope>
    <source>
        <strain evidence="3">RCC733</strain>
    </source>
</reference>
<dbReference type="EMBL" id="HBGR01000283">
    <property type="protein sequence ID" value="CAD9366684.1"/>
    <property type="molecule type" value="Transcribed_RNA"/>
</dbReference>
<dbReference type="InterPro" id="IPR055572">
    <property type="entry name" value="DUF7148"/>
</dbReference>
<dbReference type="Pfam" id="PF23650">
    <property type="entry name" value="DUF7148"/>
    <property type="match status" value="1"/>
</dbReference>
<name>A0A7S2EZP8_9CHLO</name>
<proteinExistence type="predicted"/>
<evidence type="ECO:0000313" key="3">
    <source>
        <dbReference type="EMBL" id="CAD9366684.1"/>
    </source>
</evidence>
<organism evidence="3">
    <name type="scientific">Pycnococcus provasolii</name>
    <dbReference type="NCBI Taxonomy" id="41880"/>
    <lineage>
        <taxon>Eukaryota</taxon>
        <taxon>Viridiplantae</taxon>
        <taxon>Chlorophyta</taxon>
        <taxon>Pseudoscourfieldiophyceae</taxon>
        <taxon>Pseudoscourfieldiales</taxon>
        <taxon>Pycnococcaceae</taxon>
        <taxon>Pycnococcus</taxon>
    </lineage>
</organism>
<sequence>MLSSRASGRPLSLSRSRSLLSNKSRSRQATTVLAKAIQLGSAKIPADVDANKVIDGVYAWTSGVTTDGANLPLALPLKVDRISESSMKLSFITKAPSANEFGSAADVDVTVEQTDAGENYLVLRFEKGLFCPPEMTTEAALEACIDCQTLMSSMPTVIKKAVANARL</sequence>
<protein>
    <recommendedName>
        <fullName evidence="2">DUF7148 domain-containing protein</fullName>
    </recommendedName>
</protein>
<feature type="region of interest" description="Disordered" evidence="1">
    <location>
        <begin position="1"/>
        <end position="22"/>
    </location>
</feature>
<dbReference type="PANTHER" id="PTHR36352:SF1">
    <property type="entry name" value="EXPRESSED PROTEIN"/>
    <property type="match status" value="1"/>
</dbReference>
<evidence type="ECO:0000256" key="1">
    <source>
        <dbReference type="SAM" id="MobiDB-lite"/>
    </source>
</evidence>
<evidence type="ECO:0000259" key="2">
    <source>
        <dbReference type="Pfam" id="PF23650"/>
    </source>
</evidence>